<evidence type="ECO:0000313" key="5">
    <source>
        <dbReference type="Proteomes" id="UP000320333"/>
    </source>
</evidence>
<keyword evidence="2" id="KW-0479">Metal-binding</keyword>
<evidence type="ECO:0000259" key="3">
    <source>
        <dbReference type="Pfam" id="PF13359"/>
    </source>
</evidence>
<accession>A0A507DLL4</accession>
<name>A0A507DLL4_9FUNG</name>
<comment type="cofactor">
    <cofactor evidence="1">
        <name>a divalent metal cation</name>
        <dbReference type="ChEBI" id="CHEBI:60240"/>
    </cofactor>
</comment>
<dbReference type="AlphaFoldDB" id="A0A507DLL4"/>
<comment type="caution">
    <text evidence="4">The sequence shown here is derived from an EMBL/GenBank/DDBJ whole genome shotgun (WGS) entry which is preliminary data.</text>
</comment>
<dbReference type="InterPro" id="IPR027806">
    <property type="entry name" value="HARBI1_dom"/>
</dbReference>
<gene>
    <name evidence="4" type="ORF">CcCBS67573_g09840</name>
</gene>
<dbReference type="Pfam" id="PF13359">
    <property type="entry name" value="DDE_Tnp_4"/>
    <property type="match status" value="1"/>
</dbReference>
<protein>
    <recommendedName>
        <fullName evidence="3">DDE Tnp4 domain-containing protein</fullName>
    </recommendedName>
</protein>
<dbReference type="EMBL" id="QEAP01001021">
    <property type="protein sequence ID" value="TPX52589.1"/>
    <property type="molecule type" value="Genomic_DNA"/>
</dbReference>
<evidence type="ECO:0000256" key="2">
    <source>
        <dbReference type="ARBA" id="ARBA00022723"/>
    </source>
</evidence>
<evidence type="ECO:0000313" key="4">
    <source>
        <dbReference type="EMBL" id="TPX52589.1"/>
    </source>
</evidence>
<sequence>MSLQHTSSHIWNELLGSFIKLASPHIGKSPLSYHCHQDLWDRRFVAHFGLTVHSAVDVWQIVKNFFKKYRLLKIHYLWALHYLKVYPTEAVAAAKFNTSESNWRDKVYHSITCFGFMDEIHFEDQFEQWSCTQPSCYVDGVDMMVSEARPLDKDLFSHKFKRAGYRYQVAVALGTSKIVYVGGGVPCGKWPDLKLVKQTLLKRVEPHEKVAADQGYVRDPRLMIRVPATSVQNANHNYNLKQMGARHETVNRRFKDFQILTSLFRSDRNSHARIFKAVAQITQVKMRRQPLYDITERLRL</sequence>
<evidence type="ECO:0000256" key="1">
    <source>
        <dbReference type="ARBA" id="ARBA00001968"/>
    </source>
</evidence>
<dbReference type="GO" id="GO:0046872">
    <property type="term" value="F:metal ion binding"/>
    <property type="evidence" value="ECO:0007669"/>
    <property type="project" value="UniProtKB-KW"/>
</dbReference>
<organism evidence="4 5">
    <name type="scientific">Chytriomyces confervae</name>
    <dbReference type="NCBI Taxonomy" id="246404"/>
    <lineage>
        <taxon>Eukaryota</taxon>
        <taxon>Fungi</taxon>
        <taxon>Fungi incertae sedis</taxon>
        <taxon>Chytridiomycota</taxon>
        <taxon>Chytridiomycota incertae sedis</taxon>
        <taxon>Chytridiomycetes</taxon>
        <taxon>Chytridiales</taxon>
        <taxon>Chytriomycetaceae</taxon>
        <taxon>Chytriomyces</taxon>
    </lineage>
</organism>
<keyword evidence="5" id="KW-1185">Reference proteome</keyword>
<dbReference type="OrthoDB" id="2142338at2759"/>
<proteinExistence type="predicted"/>
<dbReference type="Proteomes" id="UP000320333">
    <property type="component" value="Unassembled WGS sequence"/>
</dbReference>
<feature type="domain" description="DDE Tnp4" evidence="3">
    <location>
        <begin position="151"/>
        <end position="281"/>
    </location>
</feature>
<reference evidence="4 5" key="1">
    <citation type="journal article" date="2019" name="Sci. Rep.">
        <title>Comparative genomics of chytrid fungi reveal insights into the obligate biotrophic and pathogenic lifestyle of Synchytrium endobioticum.</title>
        <authorList>
            <person name="van de Vossenberg B.T.L.H."/>
            <person name="Warris S."/>
            <person name="Nguyen H.D.T."/>
            <person name="van Gent-Pelzer M.P.E."/>
            <person name="Joly D.L."/>
            <person name="van de Geest H.C."/>
            <person name="Bonants P.J.M."/>
            <person name="Smith D.S."/>
            <person name="Levesque C.A."/>
            <person name="van der Lee T.A.J."/>
        </authorList>
    </citation>
    <scope>NUCLEOTIDE SEQUENCE [LARGE SCALE GENOMIC DNA]</scope>
    <source>
        <strain evidence="4 5">CBS 675.73</strain>
    </source>
</reference>